<evidence type="ECO:0000259" key="1">
    <source>
        <dbReference type="SMART" id="SM00343"/>
    </source>
</evidence>
<dbReference type="InterPro" id="IPR001878">
    <property type="entry name" value="Znf_CCHC"/>
</dbReference>
<evidence type="ECO:0000313" key="3">
    <source>
        <dbReference type="Proteomes" id="UP001652700"/>
    </source>
</evidence>
<organism evidence="2 3">
    <name type="scientific">Diabrotica virgifera virgifera</name>
    <name type="common">western corn rootworm</name>
    <dbReference type="NCBI Taxonomy" id="50390"/>
    <lineage>
        <taxon>Eukaryota</taxon>
        <taxon>Metazoa</taxon>
        <taxon>Ecdysozoa</taxon>
        <taxon>Arthropoda</taxon>
        <taxon>Hexapoda</taxon>
        <taxon>Insecta</taxon>
        <taxon>Pterygota</taxon>
        <taxon>Neoptera</taxon>
        <taxon>Endopterygota</taxon>
        <taxon>Coleoptera</taxon>
        <taxon>Polyphaga</taxon>
        <taxon>Cucujiformia</taxon>
        <taxon>Chrysomeloidea</taxon>
        <taxon>Chrysomelidae</taxon>
        <taxon>Galerucinae</taxon>
        <taxon>Diabroticina</taxon>
        <taxon>Diabroticites</taxon>
        <taxon>Diabrotica</taxon>
    </lineage>
</organism>
<dbReference type="GeneID" id="126891193"/>
<name>A0ABM5L1M1_DIAVI</name>
<dbReference type="PANTHER" id="PTHR33198">
    <property type="entry name" value="ANK_REP_REGION DOMAIN-CONTAINING PROTEIN-RELATED"/>
    <property type="match status" value="1"/>
</dbReference>
<feature type="domain" description="CCHC-type" evidence="1">
    <location>
        <begin position="224"/>
        <end position="240"/>
    </location>
</feature>
<dbReference type="EnsemblMetazoa" id="XM_050660376.1">
    <property type="protein sequence ID" value="XP_050516333.1"/>
    <property type="gene ID" value="LOC126891193"/>
</dbReference>
<dbReference type="Gene3D" id="4.10.60.10">
    <property type="entry name" value="Zinc finger, CCHC-type"/>
    <property type="match status" value="1"/>
</dbReference>
<dbReference type="RefSeq" id="XP_050516333.1">
    <property type="nucleotide sequence ID" value="XM_050660376.1"/>
</dbReference>
<dbReference type="SMART" id="SM00343">
    <property type="entry name" value="ZnF_C2HC"/>
    <property type="match status" value="2"/>
</dbReference>
<reference evidence="2" key="1">
    <citation type="submission" date="2025-05" db="UniProtKB">
        <authorList>
            <consortium name="EnsemblMetazoa"/>
        </authorList>
    </citation>
    <scope>IDENTIFICATION</scope>
</reference>
<protein>
    <recommendedName>
        <fullName evidence="1">CCHC-type domain-containing protein</fullName>
    </recommendedName>
</protein>
<sequence length="270" mass="30762">MSTNTTLDANTQAIVSPAPFNVNPPDKFNFLAPAIWPACRKRLERYMSVSGQLQKTEKQKIDILLYLMGEESEDILIQFQKIPDTYEEILNAFDKYFIPRRNIIYERFKFNSTVQKPGESIDLFITSLHTLAEHCNYGQLKEELIRDLMVVGMLDTKTSERLQLKETLTLQQCIMEARQTELQAVQNKDLLGVQRHIGRVQLNQSGASTSKVSDGQGSSGTVKKCGFCGLQFHSREQCPANKSTCKRCMKKGHWASVCKKIRSDLSKLIY</sequence>
<keyword evidence="3" id="KW-1185">Reference proteome</keyword>
<evidence type="ECO:0000313" key="2">
    <source>
        <dbReference type="EnsemblMetazoa" id="XP_050516333.1"/>
    </source>
</evidence>
<proteinExistence type="predicted"/>
<feature type="domain" description="CCHC-type" evidence="1">
    <location>
        <begin position="244"/>
        <end position="260"/>
    </location>
</feature>
<dbReference type="Proteomes" id="UP001652700">
    <property type="component" value="Unplaced"/>
</dbReference>
<dbReference type="PANTHER" id="PTHR33198:SF20">
    <property type="entry name" value="RETROTRANSPOSON GAG DOMAIN-CONTAINING PROTEIN"/>
    <property type="match status" value="1"/>
</dbReference>
<accession>A0ABM5L1M1</accession>